<dbReference type="Proteomes" id="UP001148737">
    <property type="component" value="Unassembled WGS sequence"/>
</dbReference>
<evidence type="ECO:0000313" key="2">
    <source>
        <dbReference type="Proteomes" id="UP001148737"/>
    </source>
</evidence>
<reference evidence="1" key="1">
    <citation type="submission" date="2022-07" db="EMBL/GenBank/DDBJ databases">
        <title>Genome Sequence of Lecanicillium saksenae.</title>
        <authorList>
            <person name="Buettner E."/>
        </authorList>
    </citation>
    <scope>NUCLEOTIDE SEQUENCE</scope>
    <source>
        <strain evidence="1">VT-O1</strain>
    </source>
</reference>
<protein>
    <submittedName>
        <fullName evidence="1">Uncharacterized protein</fullName>
    </submittedName>
</protein>
<dbReference type="EMBL" id="JANAKD010003050">
    <property type="protein sequence ID" value="KAJ3472522.1"/>
    <property type="molecule type" value="Genomic_DNA"/>
</dbReference>
<evidence type="ECO:0000313" key="1">
    <source>
        <dbReference type="EMBL" id="KAJ3472522.1"/>
    </source>
</evidence>
<keyword evidence="2" id="KW-1185">Reference proteome</keyword>
<proteinExistence type="predicted"/>
<gene>
    <name evidence="1" type="ORF">NLG97_g10919</name>
</gene>
<comment type="caution">
    <text evidence="1">The sequence shown here is derived from an EMBL/GenBank/DDBJ whole genome shotgun (WGS) entry which is preliminary data.</text>
</comment>
<organism evidence="1 2">
    <name type="scientific">Lecanicillium saksenae</name>
    <dbReference type="NCBI Taxonomy" id="468837"/>
    <lineage>
        <taxon>Eukaryota</taxon>
        <taxon>Fungi</taxon>
        <taxon>Dikarya</taxon>
        <taxon>Ascomycota</taxon>
        <taxon>Pezizomycotina</taxon>
        <taxon>Sordariomycetes</taxon>
        <taxon>Hypocreomycetidae</taxon>
        <taxon>Hypocreales</taxon>
        <taxon>Cordycipitaceae</taxon>
        <taxon>Lecanicillium</taxon>
    </lineage>
</organism>
<name>A0ACC1QC08_9HYPO</name>
<sequence>MTMAYHSPPSRSVTGQRLACEECRRRKLRCDGSQPRCSTCESADTECNVNTDRVSRGPKKGYLKALQSKIDILESRLRARENEYPWAPDDQGSGTERPSAITSLPSAPGGVGTGTTESDSSHHFATATPFMLEQEPYLSAFADFSAVPANTMLMPVLAPLTPATEISSRSGILASDVVHDEL</sequence>
<accession>A0ACC1QC08</accession>